<organism evidence="4 5">
    <name type="scientific">Paenibacillus profundus</name>
    <dbReference type="NCBI Taxonomy" id="1173085"/>
    <lineage>
        <taxon>Bacteria</taxon>
        <taxon>Bacillati</taxon>
        <taxon>Bacillota</taxon>
        <taxon>Bacilli</taxon>
        <taxon>Bacillales</taxon>
        <taxon>Paenibacillaceae</taxon>
        <taxon>Paenibacillus</taxon>
    </lineage>
</organism>
<evidence type="ECO:0000256" key="1">
    <source>
        <dbReference type="SAM" id="MobiDB-lite"/>
    </source>
</evidence>
<evidence type="ECO:0000256" key="2">
    <source>
        <dbReference type="SAM" id="SignalP"/>
    </source>
</evidence>
<dbReference type="EMBL" id="JAJNBZ010000005">
    <property type="protein sequence ID" value="MCE5169475.1"/>
    <property type="molecule type" value="Genomic_DNA"/>
</dbReference>
<feature type="domain" description="GerMN" evidence="3">
    <location>
        <begin position="62"/>
        <end position="169"/>
    </location>
</feature>
<sequence>MTTRKWWGIAAVVLSIALVAGCGSKPTTNAGQPEQPTTEQPTTEQPPTDGQKDNKQEQSIQVYVSDEELMGLKTYEKKIQYANDEEKYKAVLEALQSSDNDSDIPLWKKIEFKSVKMDNETLVIDVHIPEDGHLGAGGEQFALEALTKTLFQFNEVKAIDVLVDGEAVESLMGHVTLEHPIKR</sequence>
<evidence type="ECO:0000313" key="5">
    <source>
        <dbReference type="Proteomes" id="UP001199916"/>
    </source>
</evidence>
<reference evidence="4 5" key="1">
    <citation type="submission" date="2021-11" db="EMBL/GenBank/DDBJ databases">
        <title>Draft genome sequence of Paenibacillus profundus YoMME, a new Gram-positive bacteria with exoelectrogenic properties.</title>
        <authorList>
            <person name="Hubenova Y."/>
            <person name="Hubenova E."/>
            <person name="Manasiev Y."/>
            <person name="Peykov S."/>
            <person name="Mitov M."/>
        </authorList>
    </citation>
    <scope>NUCLEOTIDE SEQUENCE [LARGE SCALE GENOMIC DNA]</scope>
    <source>
        <strain evidence="4 5">YoMME</strain>
    </source>
</reference>
<protein>
    <submittedName>
        <fullName evidence="4">GerMN domain-containing protein</fullName>
    </submittedName>
</protein>
<comment type="caution">
    <text evidence="4">The sequence shown here is derived from an EMBL/GenBank/DDBJ whole genome shotgun (WGS) entry which is preliminary data.</text>
</comment>
<feature type="compositionally biased region" description="Low complexity" evidence="1">
    <location>
        <begin position="32"/>
        <end position="48"/>
    </location>
</feature>
<feature type="region of interest" description="Disordered" evidence="1">
    <location>
        <begin position="24"/>
        <end position="57"/>
    </location>
</feature>
<keyword evidence="5" id="KW-1185">Reference proteome</keyword>
<evidence type="ECO:0000313" key="4">
    <source>
        <dbReference type="EMBL" id="MCE5169475.1"/>
    </source>
</evidence>
<keyword evidence="2" id="KW-0732">Signal</keyword>
<feature type="signal peptide" evidence="2">
    <location>
        <begin position="1"/>
        <end position="20"/>
    </location>
</feature>
<dbReference type="InterPro" id="IPR019606">
    <property type="entry name" value="GerMN"/>
</dbReference>
<evidence type="ECO:0000259" key="3">
    <source>
        <dbReference type="Pfam" id="PF10646"/>
    </source>
</evidence>
<feature type="chain" id="PRO_5045325682" evidence="2">
    <location>
        <begin position="21"/>
        <end position="183"/>
    </location>
</feature>
<name>A0ABS8YBT8_9BACL</name>
<dbReference type="PROSITE" id="PS51257">
    <property type="entry name" value="PROKAR_LIPOPROTEIN"/>
    <property type="match status" value="1"/>
</dbReference>
<accession>A0ABS8YBT8</accession>
<dbReference type="Proteomes" id="UP001199916">
    <property type="component" value="Unassembled WGS sequence"/>
</dbReference>
<gene>
    <name evidence="4" type="ORF">LQV63_09140</name>
</gene>
<proteinExistence type="predicted"/>
<dbReference type="Pfam" id="PF10646">
    <property type="entry name" value="Germane"/>
    <property type="match status" value="1"/>
</dbReference>
<dbReference type="RefSeq" id="WP_019421922.1">
    <property type="nucleotide sequence ID" value="NZ_JAJNBZ010000005.1"/>
</dbReference>